<evidence type="ECO:0000313" key="1">
    <source>
        <dbReference type="EMBL" id="MPN38067.1"/>
    </source>
</evidence>
<gene>
    <name evidence="1" type="ORF">SDC9_185590</name>
</gene>
<proteinExistence type="predicted"/>
<sequence length="140" mass="14725">MLQVDGRPQGGDFGEDGLVLQQADTEALQAMQARRFGGGLAAQHGQSGADRLIVDAAHQFAEIGHLPAAGAVGGDFLAFANSIENSLGDVDALQLADRQLDQFGTQVAQFVHRLLLLGFRGAASIFGEIFVLHVNQSEAV</sequence>
<accession>A0A645HGI6</accession>
<name>A0A645HGI6_9ZZZZ</name>
<reference evidence="1" key="1">
    <citation type="submission" date="2019-08" db="EMBL/GenBank/DDBJ databases">
        <authorList>
            <person name="Kucharzyk K."/>
            <person name="Murdoch R.W."/>
            <person name="Higgins S."/>
            <person name="Loffler F."/>
        </authorList>
    </citation>
    <scope>NUCLEOTIDE SEQUENCE</scope>
</reference>
<dbReference type="EMBL" id="VSSQ01093068">
    <property type="protein sequence ID" value="MPN38067.1"/>
    <property type="molecule type" value="Genomic_DNA"/>
</dbReference>
<organism evidence="1">
    <name type="scientific">bioreactor metagenome</name>
    <dbReference type="NCBI Taxonomy" id="1076179"/>
    <lineage>
        <taxon>unclassified sequences</taxon>
        <taxon>metagenomes</taxon>
        <taxon>ecological metagenomes</taxon>
    </lineage>
</organism>
<dbReference type="AlphaFoldDB" id="A0A645HGI6"/>
<protein>
    <submittedName>
        <fullName evidence="1">Uncharacterized protein</fullName>
    </submittedName>
</protein>
<comment type="caution">
    <text evidence="1">The sequence shown here is derived from an EMBL/GenBank/DDBJ whole genome shotgun (WGS) entry which is preliminary data.</text>
</comment>